<reference evidence="3" key="1">
    <citation type="journal article" date="2015" name="Nat. Genet.">
        <title>The genome and transcriptome of the zoonotic hookworm Ancylostoma ceylanicum identify infection-specific gene families.</title>
        <authorList>
            <person name="Schwarz E.M."/>
            <person name="Hu Y."/>
            <person name="Antoshechkin I."/>
            <person name="Miller M.M."/>
            <person name="Sternberg P.W."/>
            <person name="Aroian R.V."/>
        </authorList>
    </citation>
    <scope>NUCLEOTIDE SEQUENCE</scope>
    <source>
        <strain evidence="3">HY135</strain>
    </source>
</reference>
<dbReference type="Proteomes" id="UP000024635">
    <property type="component" value="Unassembled WGS sequence"/>
</dbReference>
<gene>
    <name evidence="2" type="primary">Acey_s0555.g3369</name>
    <name evidence="2" type="ORF">Y032_0555g3369</name>
</gene>
<name>A0A016WR97_9BILA</name>
<feature type="compositionally biased region" description="Polar residues" evidence="1">
    <location>
        <begin position="126"/>
        <end position="138"/>
    </location>
</feature>
<sequence length="151" mass="17360">MFVDSPVWSVVFYARLTQNPFTHLPHFTDPVQAASNGWLISPQRSVHFTFGPIQPALLDRLCECWIGAALMKHSPRSHLHLDFSKTHEPLIFGRGYPKETHNDGIVRILHRSSRFQLMKQNSTNSLSAHNISFTPKTQQRCDTDPSQMRHE</sequence>
<organism evidence="2 3">
    <name type="scientific">Ancylostoma ceylanicum</name>
    <dbReference type="NCBI Taxonomy" id="53326"/>
    <lineage>
        <taxon>Eukaryota</taxon>
        <taxon>Metazoa</taxon>
        <taxon>Ecdysozoa</taxon>
        <taxon>Nematoda</taxon>
        <taxon>Chromadorea</taxon>
        <taxon>Rhabditida</taxon>
        <taxon>Rhabditina</taxon>
        <taxon>Rhabditomorpha</taxon>
        <taxon>Strongyloidea</taxon>
        <taxon>Ancylostomatidae</taxon>
        <taxon>Ancylostomatinae</taxon>
        <taxon>Ancylostoma</taxon>
    </lineage>
</organism>
<comment type="caution">
    <text evidence="2">The sequence shown here is derived from an EMBL/GenBank/DDBJ whole genome shotgun (WGS) entry which is preliminary data.</text>
</comment>
<keyword evidence="3" id="KW-1185">Reference proteome</keyword>
<dbReference type="AlphaFoldDB" id="A0A016WR97"/>
<feature type="region of interest" description="Disordered" evidence="1">
    <location>
        <begin position="126"/>
        <end position="151"/>
    </location>
</feature>
<feature type="compositionally biased region" description="Basic and acidic residues" evidence="1">
    <location>
        <begin position="139"/>
        <end position="151"/>
    </location>
</feature>
<evidence type="ECO:0000313" key="2">
    <source>
        <dbReference type="EMBL" id="EYC41807.1"/>
    </source>
</evidence>
<evidence type="ECO:0000313" key="3">
    <source>
        <dbReference type="Proteomes" id="UP000024635"/>
    </source>
</evidence>
<accession>A0A016WR97</accession>
<proteinExistence type="predicted"/>
<evidence type="ECO:0000256" key="1">
    <source>
        <dbReference type="SAM" id="MobiDB-lite"/>
    </source>
</evidence>
<protein>
    <submittedName>
        <fullName evidence="2">Uncharacterized protein</fullName>
    </submittedName>
</protein>
<dbReference type="EMBL" id="JARK01000155">
    <property type="protein sequence ID" value="EYC41807.1"/>
    <property type="molecule type" value="Genomic_DNA"/>
</dbReference>